<evidence type="ECO:0000256" key="1">
    <source>
        <dbReference type="ARBA" id="ARBA00004236"/>
    </source>
</evidence>
<dbReference type="SMART" id="SM00283">
    <property type="entry name" value="MA"/>
    <property type="match status" value="1"/>
</dbReference>
<dbReference type="InterPro" id="IPR003660">
    <property type="entry name" value="HAMP_dom"/>
</dbReference>
<proteinExistence type="inferred from homology"/>
<accession>A0A7S8C9Q4</accession>
<evidence type="ECO:0000313" key="11">
    <source>
        <dbReference type="EMBL" id="QPC45963.1"/>
    </source>
</evidence>
<dbReference type="Pfam" id="PF00015">
    <property type="entry name" value="MCPsignal"/>
    <property type="match status" value="1"/>
</dbReference>
<dbReference type="AlphaFoldDB" id="A0A7S8C9Q4"/>
<dbReference type="KEGG" id="mcui:G8O30_02810"/>
<evidence type="ECO:0000313" key="12">
    <source>
        <dbReference type="Proteomes" id="UP000593626"/>
    </source>
</evidence>
<dbReference type="InterPro" id="IPR004089">
    <property type="entry name" value="MCPsignal_dom"/>
</dbReference>
<dbReference type="SMART" id="SM00304">
    <property type="entry name" value="HAMP"/>
    <property type="match status" value="1"/>
</dbReference>
<evidence type="ECO:0000256" key="2">
    <source>
        <dbReference type="ARBA" id="ARBA00022475"/>
    </source>
</evidence>
<feature type="transmembrane region" description="Helical" evidence="8">
    <location>
        <begin position="185"/>
        <end position="205"/>
    </location>
</feature>
<keyword evidence="12" id="KW-1185">Reference proteome</keyword>
<keyword evidence="4 6" id="KW-0807">Transducer</keyword>
<dbReference type="Pfam" id="PF00672">
    <property type="entry name" value="HAMP"/>
    <property type="match status" value="1"/>
</dbReference>
<keyword evidence="7" id="KW-0175">Coiled coil</keyword>
<feature type="domain" description="Methyl-accepting transducer" evidence="9">
    <location>
        <begin position="278"/>
        <end position="514"/>
    </location>
</feature>
<dbReference type="PANTHER" id="PTHR32089:SF112">
    <property type="entry name" value="LYSOZYME-LIKE PROTEIN-RELATED"/>
    <property type="match status" value="1"/>
</dbReference>
<name>A0A7S8C9Q4_9BACI</name>
<keyword evidence="8" id="KW-1133">Transmembrane helix</keyword>
<dbReference type="GO" id="GO:0005886">
    <property type="term" value="C:plasma membrane"/>
    <property type="evidence" value="ECO:0007669"/>
    <property type="project" value="UniProtKB-SubCell"/>
</dbReference>
<dbReference type="GO" id="GO:0007165">
    <property type="term" value="P:signal transduction"/>
    <property type="evidence" value="ECO:0007669"/>
    <property type="project" value="UniProtKB-KW"/>
</dbReference>
<evidence type="ECO:0000256" key="6">
    <source>
        <dbReference type="PROSITE-ProRule" id="PRU00284"/>
    </source>
</evidence>
<dbReference type="Proteomes" id="UP000593626">
    <property type="component" value="Chromosome"/>
</dbReference>
<feature type="transmembrane region" description="Helical" evidence="8">
    <location>
        <begin position="12"/>
        <end position="35"/>
    </location>
</feature>
<dbReference type="CDD" id="cd06225">
    <property type="entry name" value="HAMP"/>
    <property type="match status" value="1"/>
</dbReference>
<comment type="similarity">
    <text evidence="5">Belongs to the methyl-accepting chemotaxis (MCP) protein family.</text>
</comment>
<dbReference type="PROSITE" id="PS50885">
    <property type="entry name" value="HAMP"/>
    <property type="match status" value="1"/>
</dbReference>
<dbReference type="RefSeq" id="WP_239673484.1">
    <property type="nucleotide sequence ID" value="NZ_CP049742.1"/>
</dbReference>
<evidence type="ECO:0000256" key="5">
    <source>
        <dbReference type="ARBA" id="ARBA00029447"/>
    </source>
</evidence>
<keyword evidence="3 8" id="KW-0472">Membrane</keyword>
<dbReference type="SUPFAM" id="SSF58104">
    <property type="entry name" value="Methyl-accepting chemotaxis protein (MCP) signaling domain"/>
    <property type="match status" value="1"/>
</dbReference>
<evidence type="ECO:0000256" key="4">
    <source>
        <dbReference type="ARBA" id="ARBA00023224"/>
    </source>
</evidence>
<reference evidence="11 12" key="1">
    <citation type="submission" date="2019-07" db="EMBL/GenBank/DDBJ databases">
        <title>Genome sequence of 2 isolates from Red Sea Mangroves.</title>
        <authorList>
            <person name="Sefrji F."/>
            <person name="Michoud G."/>
            <person name="Merlino G."/>
            <person name="Daffonchio D."/>
        </authorList>
    </citation>
    <scope>NUCLEOTIDE SEQUENCE [LARGE SCALE GENOMIC DNA]</scope>
    <source>
        <strain evidence="11 12">R1DC41</strain>
    </source>
</reference>
<feature type="domain" description="HAMP" evidence="10">
    <location>
        <begin position="207"/>
        <end position="259"/>
    </location>
</feature>
<sequence length="565" mass="63256">MKNLLHPKKSLRAQLFIGFLLPFVVISVITFAYVWSIKEYIITEHVLPQFEEILQIQGQALADTIDQEEINQLLEGDFENSSVVSFLNTFMEGKDKIEYVYVLSKQDGKDYIVALNGSPDLMVEYPLTEDQSKAFNEKVPVTTDIYVDEWGSHKSYFIPLTDADAIIGIDMSTQFIEDLQRNIQVFQAVFFILSIILISIIAFILGRHLTKPIKLLLQSMTKISNGDLTENISIKRKDEIGILASNFEEMRKNLVRIIQNVIFNSKQIDENSNILVSSFDELSEASSLIAVGTGEEAKASEVQALHINDVSEGTTLMAKKIDSVNNRTKAIDEFAKETGNVAKAGTEQILSITQQMSKIQKSGNESQKRLTILGEKMDQVHQYTRLIKDVADQTNLLALNAAIEAARAGDAGKGFSIVAQEVQKLAGLTENNVRTINDALNEITNQTTLMHHSNKEVNDDIEKGVYMVQTSGELFTNIYNSVEALTKKVEDIVKNMEDMSKVSKDSVNALHEIAAISEERVATMDEISASSQTQNHTVQTLKKQNHQLKELAQSLQEVVKRFKVE</sequence>
<dbReference type="Gene3D" id="1.10.287.950">
    <property type="entry name" value="Methyl-accepting chemotaxis protein"/>
    <property type="match status" value="1"/>
</dbReference>
<evidence type="ECO:0000256" key="8">
    <source>
        <dbReference type="SAM" id="Phobius"/>
    </source>
</evidence>
<keyword evidence="2" id="KW-1003">Cell membrane</keyword>
<keyword evidence="8" id="KW-0812">Transmembrane</keyword>
<gene>
    <name evidence="11" type="ORF">G8O30_02810</name>
</gene>
<evidence type="ECO:0000259" key="9">
    <source>
        <dbReference type="PROSITE" id="PS50111"/>
    </source>
</evidence>
<evidence type="ECO:0000259" key="10">
    <source>
        <dbReference type="PROSITE" id="PS50885"/>
    </source>
</evidence>
<comment type="subcellular location">
    <subcellularLocation>
        <location evidence="1">Cell membrane</location>
    </subcellularLocation>
</comment>
<dbReference type="PROSITE" id="PS50111">
    <property type="entry name" value="CHEMOTAXIS_TRANSDUC_2"/>
    <property type="match status" value="1"/>
</dbReference>
<evidence type="ECO:0000256" key="3">
    <source>
        <dbReference type="ARBA" id="ARBA00023136"/>
    </source>
</evidence>
<dbReference type="PANTHER" id="PTHR32089">
    <property type="entry name" value="METHYL-ACCEPTING CHEMOTAXIS PROTEIN MCPB"/>
    <property type="match status" value="1"/>
</dbReference>
<dbReference type="EMBL" id="CP049742">
    <property type="protein sequence ID" value="QPC45963.1"/>
    <property type="molecule type" value="Genomic_DNA"/>
</dbReference>
<dbReference type="Gene3D" id="6.10.340.10">
    <property type="match status" value="1"/>
</dbReference>
<organism evidence="11 12">
    <name type="scientific">Mangrovibacillus cuniculi</name>
    <dbReference type="NCBI Taxonomy" id="2593652"/>
    <lineage>
        <taxon>Bacteria</taxon>
        <taxon>Bacillati</taxon>
        <taxon>Bacillota</taxon>
        <taxon>Bacilli</taxon>
        <taxon>Bacillales</taxon>
        <taxon>Bacillaceae</taxon>
        <taxon>Mangrovibacillus</taxon>
    </lineage>
</organism>
<evidence type="ECO:0000256" key="7">
    <source>
        <dbReference type="SAM" id="Coils"/>
    </source>
</evidence>
<protein>
    <submittedName>
        <fullName evidence="11">Methyl-accepting chemotaxis protein</fullName>
    </submittedName>
</protein>
<feature type="coiled-coil region" evidence="7">
    <location>
        <begin position="538"/>
        <end position="565"/>
    </location>
</feature>